<gene>
    <name evidence="1" type="ORF">WKW79_12390</name>
</gene>
<dbReference type="SUPFAM" id="SSF140736">
    <property type="entry name" value="Rv1873-like"/>
    <property type="match status" value="1"/>
</dbReference>
<evidence type="ECO:0000313" key="2">
    <source>
        <dbReference type="Proteomes" id="UP001367030"/>
    </source>
</evidence>
<dbReference type="Gene3D" id="1.25.40.380">
    <property type="entry name" value="Protein of unknown function DUF1810"/>
    <property type="match status" value="1"/>
</dbReference>
<comment type="caution">
    <text evidence="1">The sequence shown here is derived from an EMBL/GenBank/DDBJ whole genome shotgun (WGS) entry which is preliminary data.</text>
</comment>
<sequence>MSAPDALQRFVDAQAPVYDTVLAELRAGRKRSHWMWFIFPQLDGLGHSAMARRYALASLAEARDYLAHPLLGPRLEACSALVLAVPDTPLDLILGPPDDLKFRSSMTLFAKAAPEKTVFDACLRKYFDGIPDPRTLAFLEP</sequence>
<protein>
    <submittedName>
        <fullName evidence="1">DUF1810 domain-containing protein</fullName>
    </submittedName>
</protein>
<name>A0ABU8X6L8_9BURK</name>
<dbReference type="InterPro" id="IPR014937">
    <property type="entry name" value="DUF1810"/>
</dbReference>
<organism evidence="1 2">
    <name type="scientific">Variovorax robiniae</name>
    <dbReference type="NCBI Taxonomy" id="1836199"/>
    <lineage>
        <taxon>Bacteria</taxon>
        <taxon>Pseudomonadati</taxon>
        <taxon>Pseudomonadota</taxon>
        <taxon>Betaproteobacteria</taxon>
        <taxon>Burkholderiales</taxon>
        <taxon>Comamonadaceae</taxon>
        <taxon>Variovorax</taxon>
    </lineage>
</organism>
<dbReference type="Proteomes" id="UP001367030">
    <property type="component" value="Unassembled WGS sequence"/>
</dbReference>
<dbReference type="Pfam" id="PF08837">
    <property type="entry name" value="DUF1810"/>
    <property type="match status" value="1"/>
</dbReference>
<reference evidence="1 2" key="1">
    <citation type="submission" date="2024-03" db="EMBL/GenBank/DDBJ databases">
        <title>Novel species of the genus Variovorax.</title>
        <authorList>
            <person name="Liu Q."/>
            <person name="Xin Y.-H."/>
        </authorList>
    </citation>
    <scope>NUCLEOTIDE SEQUENCE [LARGE SCALE GENOMIC DNA]</scope>
    <source>
        <strain evidence="1 2">KACC 18901</strain>
    </source>
</reference>
<dbReference type="EMBL" id="JBBKZS010000004">
    <property type="protein sequence ID" value="MEJ8855376.1"/>
    <property type="molecule type" value="Genomic_DNA"/>
</dbReference>
<dbReference type="InterPro" id="IPR036287">
    <property type="entry name" value="Rv1873-like_sf"/>
</dbReference>
<evidence type="ECO:0000313" key="1">
    <source>
        <dbReference type="EMBL" id="MEJ8855376.1"/>
    </source>
</evidence>
<dbReference type="RefSeq" id="WP_340335452.1">
    <property type="nucleotide sequence ID" value="NZ_JBBKZS010000004.1"/>
</dbReference>
<proteinExistence type="predicted"/>
<keyword evidence="2" id="KW-1185">Reference proteome</keyword>
<dbReference type="PIRSF" id="PIRSF008546">
    <property type="entry name" value="UCP008546"/>
    <property type="match status" value="1"/>
</dbReference>
<accession>A0ABU8X6L8</accession>